<evidence type="ECO:0000256" key="2">
    <source>
        <dbReference type="ARBA" id="ARBA00022679"/>
    </source>
</evidence>
<keyword evidence="8" id="KW-1185">Reference proteome</keyword>
<comment type="caution">
    <text evidence="7">The sequence shown here is derived from an EMBL/GenBank/DDBJ whole genome shotgun (WGS) entry which is preliminary data.</text>
</comment>
<evidence type="ECO:0000256" key="6">
    <source>
        <dbReference type="ARBA" id="ARBA00067695"/>
    </source>
</evidence>
<keyword evidence="3" id="KW-0677">Repeat</keyword>
<dbReference type="GO" id="GO:0008374">
    <property type="term" value="F:O-acyltransferase activity"/>
    <property type="evidence" value="ECO:0007669"/>
    <property type="project" value="TreeGrafter"/>
</dbReference>
<name>A0A3D8I9T8_9HELI</name>
<keyword evidence="4" id="KW-0012">Acyltransferase</keyword>
<dbReference type="InterPro" id="IPR001451">
    <property type="entry name" value="Hexapep"/>
</dbReference>
<evidence type="ECO:0000256" key="1">
    <source>
        <dbReference type="ARBA" id="ARBA00007274"/>
    </source>
</evidence>
<dbReference type="Gene3D" id="2.160.10.10">
    <property type="entry name" value="Hexapeptide repeat proteins"/>
    <property type="match status" value="1"/>
</dbReference>
<dbReference type="PANTHER" id="PTHR23416">
    <property type="entry name" value="SIALIC ACID SYNTHASE-RELATED"/>
    <property type="match status" value="1"/>
</dbReference>
<reference evidence="7 8" key="1">
    <citation type="submission" date="2018-04" db="EMBL/GenBank/DDBJ databases">
        <title>Novel Campyloabacter and Helicobacter Species and Strains.</title>
        <authorList>
            <person name="Mannion A.J."/>
            <person name="Shen Z."/>
            <person name="Fox J.G."/>
        </authorList>
    </citation>
    <scope>NUCLEOTIDE SEQUENCE [LARGE SCALE GENOMIC DNA]</scope>
    <source>
        <strain evidence="7 8">MIT 17-337</strain>
    </source>
</reference>
<keyword evidence="2 7" id="KW-0808">Transferase</keyword>
<dbReference type="PANTHER" id="PTHR23416:SF23">
    <property type="entry name" value="ACETYLTRANSFERASE C18B11.09C-RELATED"/>
    <property type="match status" value="1"/>
</dbReference>
<evidence type="ECO:0000313" key="8">
    <source>
        <dbReference type="Proteomes" id="UP000256379"/>
    </source>
</evidence>
<dbReference type="InterPro" id="IPR011004">
    <property type="entry name" value="Trimer_LpxA-like_sf"/>
</dbReference>
<organism evidence="7 8">
    <name type="scientific">Helicobacter didelphidarum</name>
    <dbReference type="NCBI Taxonomy" id="2040648"/>
    <lineage>
        <taxon>Bacteria</taxon>
        <taxon>Pseudomonadati</taxon>
        <taxon>Campylobacterota</taxon>
        <taxon>Epsilonproteobacteria</taxon>
        <taxon>Campylobacterales</taxon>
        <taxon>Helicobacteraceae</taxon>
        <taxon>Helicobacter</taxon>
    </lineage>
</organism>
<evidence type="ECO:0000256" key="3">
    <source>
        <dbReference type="ARBA" id="ARBA00022737"/>
    </source>
</evidence>
<dbReference type="FunFam" id="2.160.10.10:FF:000025">
    <property type="entry name" value="Hexapeptide-repeat containing-acetyltransferase"/>
    <property type="match status" value="1"/>
</dbReference>
<dbReference type="EMBL" id="NXLQ01000039">
    <property type="protein sequence ID" value="RDU61878.1"/>
    <property type="molecule type" value="Genomic_DNA"/>
</dbReference>
<comment type="function">
    <text evidence="5">Acetyltransferase implicated in the O-acetylation of Nod factors.</text>
</comment>
<sequence length="175" mass="19490">MDDKECDRITSIIKQTLQLTNKLNNGIHSDEEVRAIFSEIIGQKVDESVWILPPFYVDYGRNIRVGKRFFMNQNCTFMDRGGITIGDDVFIAPKCNLTTINHDFNPYNRRATFCKPIVIGDRVWIGIGATICPGVTIGENTIIAAGSVVTKDIPPNVIVGGNPARVIKSLLKEHK</sequence>
<comment type="similarity">
    <text evidence="1">Belongs to the transferase hexapeptide repeat family.</text>
</comment>
<proteinExistence type="inferred from homology"/>
<dbReference type="InterPro" id="IPR051159">
    <property type="entry name" value="Hexapeptide_acetyltransf"/>
</dbReference>
<dbReference type="PROSITE" id="PS00101">
    <property type="entry name" value="HEXAPEP_TRANSFERASES"/>
    <property type="match status" value="1"/>
</dbReference>
<evidence type="ECO:0000256" key="4">
    <source>
        <dbReference type="ARBA" id="ARBA00023315"/>
    </source>
</evidence>
<dbReference type="CDD" id="cd03357">
    <property type="entry name" value="LbH_MAT_GAT"/>
    <property type="match status" value="1"/>
</dbReference>
<dbReference type="Pfam" id="PF00132">
    <property type="entry name" value="Hexapep"/>
    <property type="match status" value="1"/>
</dbReference>
<evidence type="ECO:0000313" key="7">
    <source>
        <dbReference type="EMBL" id="RDU61878.1"/>
    </source>
</evidence>
<dbReference type="OrthoDB" id="9815592at2"/>
<dbReference type="Proteomes" id="UP000256379">
    <property type="component" value="Unassembled WGS sequence"/>
</dbReference>
<protein>
    <recommendedName>
        <fullName evidence="6">Nodulation protein L</fullName>
    </recommendedName>
</protein>
<accession>A0A3D8I9T8</accession>
<dbReference type="InterPro" id="IPR018357">
    <property type="entry name" value="Hexapep_transf_CS"/>
</dbReference>
<gene>
    <name evidence="7" type="ORF">CQA53_09710</name>
</gene>
<evidence type="ECO:0000256" key="5">
    <source>
        <dbReference type="ARBA" id="ARBA00055587"/>
    </source>
</evidence>
<dbReference type="AlphaFoldDB" id="A0A3D8I9T8"/>
<dbReference type="SUPFAM" id="SSF51161">
    <property type="entry name" value="Trimeric LpxA-like enzymes"/>
    <property type="match status" value="1"/>
</dbReference>